<evidence type="ECO:0000259" key="5">
    <source>
        <dbReference type="Pfam" id="PF23936"/>
    </source>
</evidence>
<dbReference type="Pfam" id="PF04762">
    <property type="entry name" value="Beta-prop_ELP1_1st"/>
    <property type="match status" value="1"/>
</dbReference>
<dbReference type="InterPro" id="IPR006849">
    <property type="entry name" value="Elp1"/>
</dbReference>
<evidence type="ECO:0000259" key="4">
    <source>
        <dbReference type="Pfam" id="PF23925"/>
    </source>
</evidence>
<accession>A0A9P0JZU1</accession>
<dbReference type="SUPFAM" id="SSF101908">
    <property type="entry name" value="Putative isomerase YbhE"/>
    <property type="match status" value="1"/>
</dbReference>
<comment type="caution">
    <text evidence="6">The sequence shown here is derived from an EMBL/GenBank/DDBJ whole genome shotgun (WGS) entry which is preliminary data.</text>
</comment>
<protein>
    <recommendedName>
        <fullName evidence="8">Elongator complex protein 1</fullName>
    </recommendedName>
</protein>
<evidence type="ECO:0000256" key="1">
    <source>
        <dbReference type="SAM" id="Coils"/>
    </source>
</evidence>
<dbReference type="InterPro" id="IPR056164">
    <property type="entry name" value="Beta-prop_ELP1_1st"/>
</dbReference>
<feature type="region of interest" description="Disordered" evidence="2">
    <location>
        <begin position="852"/>
        <end position="884"/>
    </location>
</feature>
<evidence type="ECO:0000313" key="7">
    <source>
        <dbReference type="Proteomes" id="UP001152888"/>
    </source>
</evidence>
<dbReference type="GO" id="GO:0000049">
    <property type="term" value="F:tRNA binding"/>
    <property type="evidence" value="ECO:0007669"/>
    <property type="project" value="TreeGrafter"/>
</dbReference>
<evidence type="ECO:0000256" key="2">
    <source>
        <dbReference type="SAM" id="MobiDB-lite"/>
    </source>
</evidence>
<keyword evidence="1" id="KW-0175">Coiled coil</keyword>
<dbReference type="AlphaFoldDB" id="A0A9P0JZU1"/>
<dbReference type="GO" id="GO:0002926">
    <property type="term" value="P:tRNA wobble base 5-methoxycarbonylmethyl-2-thiouridinylation"/>
    <property type="evidence" value="ECO:0007669"/>
    <property type="project" value="TreeGrafter"/>
</dbReference>
<keyword evidence="7" id="KW-1185">Reference proteome</keyword>
<evidence type="ECO:0008006" key="8">
    <source>
        <dbReference type="Google" id="ProtNLM"/>
    </source>
</evidence>
<dbReference type="InterPro" id="IPR056167">
    <property type="entry name" value="A-sol_ELP1"/>
</dbReference>
<dbReference type="Pfam" id="PF23925">
    <property type="entry name" value="A-sol_ELP1"/>
    <property type="match status" value="1"/>
</dbReference>
<evidence type="ECO:0000313" key="6">
    <source>
        <dbReference type="EMBL" id="CAH1964486.1"/>
    </source>
</evidence>
<feature type="domain" description="ELP1 three-helical bundle" evidence="5">
    <location>
        <begin position="800"/>
        <end position="953"/>
    </location>
</feature>
<dbReference type="EMBL" id="CAKOFQ010006715">
    <property type="protein sequence ID" value="CAH1964486.1"/>
    <property type="molecule type" value="Genomic_DNA"/>
</dbReference>
<dbReference type="PANTHER" id="PTHR12747">
    <property type="entry name" value="ELONGATOR COMPLEX PROTEIN 1"/>
    <property type="match status" value="1"/>
</dbReference>
<reference evidence="6" key="1">
    <citation type="submission" date="2022-03" db="EMBL/GenBank/DDBJ databases">
        <authorList>
            <person name="Sayadi A."/>
        </authorList>
    </citation>
    <scope>NUCLEOTIDE SEQUENCE</scope>
</reference>
<dbReference type="PANTHER" id="PTHR12747:SF0">
    <property type="entry name" value="ELONGATOR COMPLEX PROTEIN 1"/>
    <property type="match status" value="1"/>
</dbReference>
<name>A0A9P0JZU1_ACAOB</name>
<evidence type="ECO:0000259" key="3">
    <source>
        <dbReference type="Pfam" id="PF04762"/>
    </source>
</evidence>
<organism evidence="6 7">
    <name type="scientific">Acanthoscelides obtectus</name>
    <name type="common">Bean weevil</name>
    <name type="synonym">Bruchus obtectus</name>
    <dbReference type="NCBI Taxonomy" id="200917"/>
    <lineage>
        <taxon>Eukaryota</taxon>
        <taxon>Metazoa</taxon>
        <taxon>Ecdysozoa</taxon>
        <taxon>Arthropoda</taxon>
        <taxon>Hexapoda</taxon>
        <taxon>Insecta</taxon>
        <taxon>Pterygota</taxon>
        <taxon>Neoptera</taxon>
        <taxon>Endopterygota</taxon>
        <taxon>Coleoptera</taxon>
        <taxon>Polyphaga</taxon>
        <taxon>Cucujiformia</taxon>
        <taxon>Chrysomeloidea</taxon>
        <taxon>Chrysomelidae</taxon>
        <taxon>Bruchinae</taxon>
        <taxon>Bruchini</taxon>
        <taxon>Acanthoscelides</taxon>
    </lineage>
</organism>
<proteinExistence type="predicted"/>
<dbReference type="GO" id="GO:0005829">
    <property type="term" value="C:cytosol"/>
    <property type="evidence" value="ECO:0007669"/>
    <property type="project" value="TreeGrafter"/>
</dbReference>
<dbReference type="Proteomes" id="UP001152888">
    <property type="component" value="Unassembled WGS sequence"/>
</dbReference>
<feature type="coiled-coil region" evidence="1">
    <location>
        <begin position="802"/>
        <end position="829"/>
    </location>
</feature>
<feature type="compositionally biased region" description="Low complexity" evidence="2">
    <location>
        <begin position="855"/>
        <end position="874"/>
    </location>
</feature>
<feature type="domain" description="ELP1 first N-terminal beta-propeller" evidence="3">
    <location>
        <begin position="7"/>
        <end position="115"/>
    </location>
</feature>
<dbReference type="OrthoDB" id="40048at2759"/>
<sequence length="1001" mass="116938">MEPVFESEPSLNLGPTASFTFHGMSLACCAIELGCNKIVIFDKYGRIKEEFFVPQTKGIIKKVRFHPEPTMLAVVSEDAPEREQYITLYFKSNNRWYLKQELFYPNGIKIYDVFWQSDVFNVSKLIVVTDKYVEWHTFRVVIHRSPHDATMVVVDGRYIEFNKFDVSIKPPPCFYNRLEHIRPINQIHFNPILKQCLVIDSHCQTQVFDYSGRFVIPAYLSINPSLTSLANVAAVHWIDVCAVEIIIEANIESKITNENNGFEQTYIIKNCNAGKRGFPYRISDSLAPKHTELLARNVIRKDDYGMLTAFGVITYQFSHTSTRELFVEGKLICKDVTSYCIYKKYLFFTHMTSNMYTIRLTNAATFEHELNLERCYKRPIAQGLRILTVTDRLIPLVVLTHPRGNLESIASAMVAIDLVDEMLKAHQWGEALQLMRDQRINWNVLIELNPDRFQVCIQEFLNAVGTESFLISIVQDFDPYRVTLNTTYKNLLQSKVEVTSEEKIKIIEDILRHLIFSNPVANFFAIVAIQLKHISLLSAVKSVQRLYYRNYRKFSEMCRRAITSMLDTADVKDIIDVAYNLYDSEFVLFVYQCTNEDPKVYEREVRDLEQYMDDVSILRFHMCIKGHNPKGAIKYMLRYDGFDEALVEKFIFHNDLQKEAYKTVDPCHRNYFLIIRLYAQSLSRKRKFQEAAVVYMNAGLYKEAIEECRLGLDWREVIRLMTVLNYDESVKRDVLGKIADDLIKEKRVEEAVIVLEHHKKDYKKTIKTLMEFKSFRHAICLAVSLGLDLELPTIADGLNKYLGELKEKLLSFKEQFERYRRRLKIARKEQTNRFELDALGIYNQNTEEELSDIASTSSSMPSTSSGRTSSTTMTAKSRRKHERRKIDLKEGGKYEDIALIRALHILYTETFLFGNDVREVCLITVHINQNDVFFLHDRLNELQKDMKRAVNEIWPEVFIKNQLSTDAEIMAIIHNREELDPRYREPPLEVMKLEWQLDMFC</sequence>
<dbReference type="Pfam" id="PF23936">
    <property type="entry name" value="HB_ELP1"/>
    <property type="match status" value="1"/>
</dbReference>
<feature type="domain" description="ELP1 alpha-solenoid" evidence="4">
    <location>
        <begin position="416"/>
        <end position="601"/>
    </location>
</feature>
<dbReference type="GO" id="GO:0033588">
    <property type="term" value="C:elongator holoenzyme complex"/>
    <property type="evidence" value="ECO:0007669"/>
    <property type="project" value="InterPro"/>
</dbReference>
<dbReference type="InterPro" id="IPR056169">
    <property type="entry name" value="HB_ELP1"/>
</dbReference>
<gene>
    <name evidence="6" type="ORF">ACAOBT_LOCUS5827</name>
</gene>